<gene>
    <name evidence="1" type="ORF">BDP27DRAFT_1309874</name>
</gene>
<keyword evidence="2" id="KW-1185">Reference proteome</keyword>
<accession>A0A9P5Q536</accession>
<sequence>MTTHGYLIYRYKGLYFIFWHGYDAYPSGLGVKFLGEIPSDPVKFEEYIVAKKEELEGMLEELRREYGYSSDGDEQDPLCGGELERDLGDVNFTISRKWPRHGDAHWFYEIDLEHYIFYVNGEPRFDLRNMPGDDEFCAYLYADEDESYAELPSDTERARHRYKPPPSSVDTSVLDAYREYSLTSKASPIHELLDLTYEMRSSEVIRMKIMEVFIGASMKAMSYRDYGLGERITLFSSSAPPRLIHRVRTMVHTFTGPLILSENTRLFGDRYNSNQSAFEWIEHGILCLLVVPRLDAEHNLPAAVVELVQKSKFYITQTEKESAATSRPTVFFGILSSLYHISVVRIEIPSTTPKNEPDRGGLGKITPSEPKFHVSHTPVLQFLPFRDTKTSSTPGIEALARLGQVVFERSRKHDLVLKNEQFHKTAPSLRGIGSLPTELCLRIAECIPPSYLQAFATLSPQCANAAHVEFQQGGASFEAVKYHILNSRRGRGYDKNRIEEKSCYRILGTASEPLESYAGSSWFQTFQAVDHHGDLVVLVLTWTYSSQPIVNLTSSSRKESMITFGVDTEWCGSPRFSYGESDELE</sequence>
<comment type="caution">
    <text evidence="1">The sequence shown here is derived from an EMBL/GenBank/DDBJ whole genome shotgun (WGS) entry which is preliminary data.</text>
</comment>
<reference evidence="1" key="1">
    <citation type="submission" date="2020-11" db="EMBL/GenBank/DDBJ databases">
        <authorList>
            <consortium name="DOE Joint Genome Institute"/>
            <person name="Ahrendt S."/>
            <person name="Riley R."/>
            <person name="Andreopoulos W."/>
            <person name="Labutti K."/>
            <person name="Pangilinan J."/>
            <person name="Ruiz-Duenas F.J."/>
            <person name="Barrasa J.M."/>
            <person name="Sanchez-Garcia M."/>
            <person name="Camarero S."/>
            <person name="Miyauchi S."/>
            <person name="Serrano A."/>
            <person name="Linde D."/>
            <person name="Babiker R."/>
            <person name="Drula E."/>
            <person name="Ayuso-Fernandez I."/>
            <person name="Pacheco R."/>
            <person name="Padilla G."/>
            <person name="Ferreira P."/>
            <person name="Barriuso J."/>
            <person name="Kellner H."/>
            <person name="Castanera R."/>
            <person name="Alfaro M."/>
            <person name="Ramirez L."/>
            <person name="Pisabarro A.G."/>
            <person name="Kuo A."/>
            <person name="Tritt A."/>
            <person name="Lipzen A."/>
            <person name="He G."/>
            <person name="Yan M."/>
            <person name="Ng V."/>
            <person name="Cullen D."/>
            <person name="Martin F."/>
            <person name="Rosso M.-N."/>
            <person name="Henrissat B."/>
            <person name="Hibbett D."/>
            <person name="Martinez A.T."/>
            <person name="Grigoriev I.V."/>
        </authorList>
    </citation>
    <scope>NUCLEOTIDE SEQUENCE</scope>
    <source>
        <strain evidence="1">AH 40177</strain>
    </source>
</reference>
<proteinExistence type="predicted"/>
<dbReference type="Proteomes" id="UP000772434">
    <property type="component" value="Unassembled WGS sequence"/>
</dbReference>
<organism evidence="1 2">
    <name type="scientific">Rhodocollybia butyracea</name>
    <dbReference type="NCBI Taxonomy" id="206335"/>
    <lineage>
        <taxon>Eukaryota</taxon>
        <taxon>Fungi</taxon>
        <taxon>Dikarya</taxon>
        <taxon>Basidiomycota</taxon>
        <taxon>Agaricomycotina</taxon>
        <taxon>Agaricomycetes</taxon>
        <taxon>Agaricomycetidae</taxon>
        <taxon>Agaricales</taxon>
        <taxon>Marasmiineae</taxon>
        <taxon>Omphalotaceae</taxon>
        <taxon>Rhodocollybia</taxon>
    </lineage>
</organism>
<dbReference type="OrthoDB" id="3229878at2759"/>
<name>A0A9P5Q536_9AGAR</name>
<evidence type="ECO:0000313" key="1">
    <source>
        <dbReference type="EMBL" id="KAF9078614.1"/>
    </source>
</evidence>
<evidence type="ECO:0000313" key="2">
    <source>
        <dbReference type="Proteomes" id="UP000772434"/>
    </source>
</evidence>
<protein>
    <submittedName>
        <fullName evidence="1">Uncharacterized protein</fullName>
    </submittedName>
</protein>
<dbReference type="AlphaFoldDB" id="A0A9P5Q536"/>
<dbReference type="EMBL" id="JADNRY010000001">
    <property type="protein sequence ID" value="KAF9078614.1"/>
    <property type="molecule type" value="Genomic_DNA"/>
</dbReference>